<dbReference type="InterPro" id="IPR041614">
    <property type="entry name" value="DprA_WH"/>
</dbReference>
<comment type="similarity">
    <text evidence="1">Belongs to the DprA/Smf family.</text>
</comment>
<dbReference type="Pfam" id="PF17782">
    <property type="entry name" value="WHD_DprA"/>
    <property type="match status" value="1"/>
</dbReference>
<dbReference type="InterPro" id="IPR036388">
    <property type="entry name" value="WH-like_DNA-bd_sf"/>
</dbReference>
<gene>
    <name evidence="4" type="ORF">GCM10010136_03370</name>
</gene>
<feature type="domain" description="DprA winged helix" evidence="3">
    <location>
        <begin position="314"/>
        <end position="368"/>
    </location>
</feature>
<dbReference type="Pfam" id="PF21102">
    <property type="entry name" value="DprA_N"/>
    <property type="match status" value="1"/>
</dbReference>
<dbReference type="InterPro" id="IPR003488">
    <property type="entry name" value="DprA"/>
</dbReference>
<comment type="caution">
    <text evidence="4">The sequence shown here is derived from an EMBL/GenBank/DDBJ whole genome shotgun (WGS) entry which is preliminary data.</text>
</comment>
<name>A0A8J3DM32_9HYPH</name>
<organism evidence="4 5">
    <name type="scientific">Limoniibacter endophyticus</name>
    <dbReference type="NCBI Taxonomy" id="1565040"/>
    <lineage>
        <taxon>Bacteria</taxon>
        <taxon>Pseudomonadati</taxon>
        <taxon>Pseudomonadota</taxon>
        <taxon>Alphaproteobacteria</taxon>
        <taxon>Hyphomicrobiales</taxon>
        <taxon>Bartonellaceae</taxon>
        <taxon>Limoniibacter</taxon>
    </lineage>
</organism>
<sequence length="375" mass="40219">MSDRRGRPELTDQQRLSWLRLIRTPNIGPATFRDLINAYGSADAALEALPDLARQGGNTKPFRVTTQAQAEREMDFARDTGIRLVAIGERDYPKYLRAIDHPPPLLGIKGDPSVFTMPPVAIVGARNASIAGTKFARQIAAELASADFCIVSGLARGIDTAAHLGSLQSGTIAALAGGIDRPYPPQNFDLAQDITKRGMLVSEMPLGWEPRAQDFPRRNRLIAGISLGLVVVEATHKSGSLISARLAGEMGRLVFAVPGSPLDPRSGGTNRLLRDGASIVCETRDIVEALLPMIDNPPVIPPLAYEPPDLSTVSPPGDSERSAVVEALGAIPTPVDEIVRHTGIAPAKIHLILLELEIAGRLERHPGNRVSLHSF</sequence>
<dbReference type="RefSeq" id="WP_189487216.1">
    <property type="nucleotide sequence ID" value="NZ_BMZO01000001.1"/>
</dbReference>
<feature type="domain" description="Smf/DprA SLOG" evidence="2">
    <location>
        <begin position="84"/>
        <end position="290"/>
    </location>
</feature>
<dbReference type="SUPFAM" id="SSF102405">
    <property type="entry name" value="MCP/YpsA-like"/>
    <property type="match status" value="1"/>
</dbReference>
<dbReference type="Proteomes" id="UP000641137">
    <property type="component" value="Unassembled WGS sequence"/>
</dbReference>
<keyword evidence="5" id="KW-1185">Reference proteome</keyword>
<dbReference type="Pfam" id="PF02481">
    <property type="entry name" value="DNA_processg_A"/>
    <property type="match status" value="1"/>
</dbReference>
<reference evidence="4" key="2">
    <citation type="submission" date="2020-09" db="EMBL/GenBank/DDBJ databases">
        <authorList>
            <person name="Sun Q."/>
            <person name="Kim S."/>
        </authorList>
    </citation>
    <scope>NUCLEOTIDE SEQUENCE</scope>
    <source>
        <strain evidence="4">KCTC 42097</strain>
    </source>
</reference>
<evidence type="ECO:0000313" key="5">
    <source>
        <dbReference type="Proteomes" id="UP000641137"/>
    </source>
</evidence>
<dbReference type="Gene3D" id="3.40.50.450">
    <property type="match status" value="1"/>
</dbReference>
<dbReference type="EMBL" id="BMZO01000001">
    <property type="protein sequence ID" value="GHC62307.1"/>
    <property type="molecule type" value="Genomic_DNA"/>
</dbReference>
<proteinExistence type="inferred from homology"/>
<dbReference type="InterPro" id="IPR057666">
    <property type="entry name" value="DrpA_SLOG"/>
</dbReference>
<dbReference type="PANTHER" id="PTHR43022">
    <property type="entry name" value="PROTEIN SMF"/>
    <property type="match status" value="1"/>
</dbReference>
<evidence type="ECO:0000259" key="3">
    <source>
        <dbReference type="Pfam" id="PF17782"/>
    </source>
</evidence>
<evidence type="ECO:0000256" key="1">
    <source>
        <dbReference type="ARBA" id="ARBA00006525"/>
    </source>
</evidence>
<protein>
    <submittedName>
        <fullName evidence="4">DNA processing protein DprA</fullName>
    </submittedName>
</protein>
<evidence type="ECO:0000259" key="2">
    <source>
        <dbReference type="Pfam" id="PF02481"/>
    </source>
</evidence>
<accession>A0A8J3DM32</accession>
<dbReference type="AlphaFoldDB" id="A0A8J3DM32"/>
<evidence type="ECO:0000313" key="4">
    <source>
        <dbReference type="EMBL" id="GHC62307.1"/>
    </source>
</evidence>
<dbReference type="NCBIfam" id="TIGR00732">
    <property type="entry name" value="dprA"/>
    <property type="match status" value="1"/>
</dbReference>
<reference evidence="4" key="1">
    <citation type="journal article" date="2014" name="Int. J. Syst. Evol. Microbiol.">
        <title>Complete genome sequence of Corynebacterium casei LMG S-19264T (=DSM 44701T), isolated from a smear-ripened cheese.</title>
        <authorList>
            <consortium name="US DOE Joint Genome Institute (JGI-PGF)"/>
            <person name="Walter F."/>
            <person name="Albersmeier A."/>
            <person name="Kalinowski J."/>
            <person name="Ruckert C."/>
        </authorList>
    </citation>
    <scope>NUCLEOTIDE SEQUENCE</scope>
    <source>
        <strain evidence="4">KCTC 42097</strain>
    </source>
</reference>
<dbReference type="GO" id="GO:0009294">
    <property type="term" value="P:DNA-mediated transformation"/>
    <property type="evidence" value="ECO:0007669"/>
    <property type="project" value="InterPro"/>
</dbReference>
<dbReference type="Gene3D" id="1.10.10.10">
    <property type="entry name" value="Winged helix-like DNA-binding domain superfamily/Winged helix DNA-binding domain"/>
    <property type="match status" value="1"/>
</dbReference>
<dbReference type="PANTHER" id="PTHR43022:SF1">
    <property type="entry name" value="PROTEIN SMF"/>
    <property type="match status" value="1"/>
</dbReference>